<dbReference type="PANTHER" id="PTHR20861">
    <property type="entry name" value="HOMOSERINE/4-DIPHOSPHOCYTIDYL-2-C-METHYL-D-ERYTHRITOL KINASE"/>
    <property type="match status" value="1"/>
</dbReference>
<reference evidence="15" key="2">
    <citation type="submission" date="2023-01" db="EMBL/GenBank/DDBJ databases">
        <title>Draft genome sequence of Paraferrimonas sedimenticola strain NBRC 101628.</title>
        <authorList>
            <person name="Sun Q."/>
            <person name="Mori K."/>
        </authorList>
    </citation>
    <scope>NUCLEOTIDE SEQUENCE</scope>
    <source>
        <strain evidence="15">NBRC 101628</strain>
    </source>
</reference>
<evidence type="ECO:0000313" key="15">
    <source>
        <dbReference type="EMBL" id="GLP97162.1"/>
    </source>
</evidence>
<evidence type="ECO:0000256" key="8">
    <source>
        <dbReference type="ARBA" id="ARBA00022741"/>
    </source>
</evidence>
<evidence type="ECO:0000256" key="6">
    <source>
        <dbReference type="ARBA" id="ARBA00022679"/>
    </source>
</evidence>
<dbReference type="SUPFAM" id="SSF54211">
    <property type="entry name" value="Ribosomal protein S5 domain 2-like"/>
    <property type="match status" value="1"/>
</dbReference>
<dbReference type="InterPro" id="IPR036554">
    <property type="entry name" value="GHMP_kinase_C_sf"/>
</dbReference>
<dbReference type="GO" id="GO:0009088">
    <property type="term" value="P:threonine biosynthetic process"/>
    <property type="evidence" value="ECO:0007669"/>
    <property type="project" value="UniProtKB-UniRule"/>
</dbReference>
<keyword evidence="5 12" id="KW-0028">Amino-acid biosynthesis</keyword>
<organism evidence="15 16">
    <name type="scientific">Paraferrimonas sedimenticola</name>
    <dbReference type="NCBI Taxonomy" id="375674"/>
    <lineage>
        <taxon>Bacteria</taxon>
        <taxon>Pseudomonadati</taxon>
        <taxon>Pseudomonadota</taxon>
        <taxon>Gammaproteobacteria</taxon>
        <taxon>Alteromonadales</taxon>
        <taxon>Ferrimonadaceae</taxon>
        <taxon>Paraferrimonas</taxon>
    </lineage>
</organism>
<evidence type="ECO:0000256" key="11">
    <source>
        <dbReference type="ARBA" id="ARBA00049375"/>
    </source>
</evidence>
<evidence type="ECO:0000256" key="3">
    <source>
        <dbReference type="ARBA" id="ARBA00012078"/>
    </source>
</evidence>
<sequence length="324" mass="34336">MINRVTAFAPASMGNVGVGFDLLGAALAPIDGYQLGDKVSVELASVGSPPLQLEVKGEWASALPGAPEQNIVWQCAEAFLAAGLEQGWLKRAPALKLVLYKQLPVGSGLGSSAASVVAALYALNALFDEPLRPQALLMLMGELEGRISGAVHYDNVAPSYLGGLQLMVSDNGQAECRALPVFSDWYWLVAYSGVSLSTAKMRALLPEAFPLKDVLAYGRNLSAFIHASHQGDEPLALAKMRDVIAEPYRADAIPGFVDARAGLTELGVPVCGISGSGPTLFAVCQSLEQAQAGLEYLNQNYLQSSQGFAHICRLDERGCRLEVC</sequence>
<dbReference type="InterPro" id="IPR006203">
    <property type="entry name" value="GHMP_knse_ATP-bd_CS"/>
</dbReference>
<dbReference type="InterPro" id="IPR006204">
    <property type="entry name" value="GHMP_kinase_N_dom"/>
</dbReference>
<name>A0AA37RZ32_9GAMM</name>
<dbReference type="PANTHER" id="PTHR20861:SF1">
    <property type="entry name" value="HOMOSERINE KINASE"/>
    <property type="match status" value="1"/>
</dbReference>
<keyword evidence="16" id="KW-1185">Reference proteome</keyword>
<comment type="similarity">
    <text evidence="2 12">Belongs to the GHMP kinase family. Homoserine kinase subfamily.</text>
</comment>
<dbReference type="EMBL" id="BSNC01000006">
    <property type="protein sequence ID" value="GLP97162.1"/>
    <property type="molecule type" value="Genomic_DNA"/>
</dbReference>
<dbReference type="Proteomes" id="UP001161422">
    <property type="component" value="Unassembled WGS sequence"/>
</dbReference>
<evidence type="ECO:0000313" key="16">
    <source>
        <dbReference type="Proteomes" id="UP001161422"/>
    </source>
</evidence>
<dbReference type="EC" id="2.7.1.39" evidence="3 12"/>
<dbReference type="RefSeq" id="WP_095504971.1">
    <property type="nucleotide sequence ID" value="NZ_BSNC01000006.1"/>
</dbReference>
<dbReference type="NCBIfam" id="TIGR00191">
    <property type="entry name" value="thrB"/>
    <property type="match status" value="1"/>
</dbReference>
<dbReference type="PIRSF" id="PIRSF000676">
    <property type="entry name" value="Homoser_kin"/>
    <property type="match status" value="1"/>
</dbReference>
<reference evidence="15" key="1">
    <citation type="journal article" date="2014" name="Int. J. Syst. Evol. Microbiol.">
        <title>Complete genome sequence of Corynebacterium casei LMG S-19264T (=DSM 44701T), isolated from a smear-ripened cheese.</title>
        <authorList>
            <consortium name="US DOE Joint Genome Institute (JGI-PGF)"/>
            <person name="Walter F."/>
            <person name="Albersmeier A."/>
            <person name="Kalinowski J."/>
            <person name="Ruckert C."/>
        </authorList>
    </citation>
    <scope>NUCLEOTIDE SEQUENCE</scope>
    <source>
        <strain evidence="15">NBRC 101628</strain>
    </source>
</reference>
<feature type="domain" description="GHMP kinase N-terminal" evidence="13">
    <location>
        <begin position="70"/>
        <end position="163"/>
    </location>
</feature>
<evidence type="ECO:0000259" key="13">
    <source>
        <dbReference type="Pfam" id="PF00288"/>
    </source>
</evidence>
<comment type="subcellular location">
    <subcellularLocation>
        <location evidence="12">Cytoplasm</location>
    </subcellularLocation>
</comment>
<evidence type="ECO:0000259" key="14">
    <source>
        <dbReference type="Pfam" id="PF08544"/>
    </source>
</evidence>
<feature type="binding site" evidence="12">
    <location>
        <begin position="104"/>
        <end position="114"/>
    </location>
    <ligand>
        <name>ATP</name>
        <dbReference type="ChEBI" id="CHEBI:30616"/>
    </ligand>
</feature>
<dbReference type="Pfam" id="PF08544">
    <property type="entry name" value="GHMP_kinases_C"/>
    <property type="match status" value="1"/>
</dbReference>
<dbReference type="PRINTS" id="PR00958">
    <property type="entry name" value="HOMSERKINASE"/>
</dbReference>
<keyword evidence="8 12" id="KW-0547">Nucleotide-binding</keyword>
<evidence type="ECO:0000256" key="7">
    <source>
        <dbReference type="ARBA" id="ARBA00022697"/>
    </source>
</evidence>
<dbReference type="GO" id="GO:0004413">
    <property type="term" value="F:homoserine kinase activity"/>
    <property type="evidence" value="ECO:0007669"/>
    <property type="project" value="UniProtKB-UniRule"/>
</dbReference>
<dbReference type="Gene3D" id="3.30.230.10">
    <property type="match status" value="1"/>
</dbReference>
<dbReference type="PROSITE" id="PS00627">
    <property type="entry name" value="GHMP_KINASES_ATP"/>
    <property type="match status" value="1"/>
</dbReference>
<evidence type="ECO:0000256" key="1">
    <source>
        <dbReference type="ARBA" id="ARBA00005015"/>
    </source>
</evidence>
<dbReference type="InterPro" id="IPR014721">
    <property type="entry name" value="Ribsml_uS5_D2-typ_fold_subgr"/>
</dbReference>
<keyword evidence="10 12" id="KW-0067">ATP-binding</keyword>
<dbReference type="SUPFAM" id="SSF55060">
    <property type="entry name" value="GHMP Kinase, C-terminal domain"/>
    <property type="match status" value="1"/>
</dbReference>
<proteinExistence type="inferred from homology"/>
<keyword evidence="7 12" id="KW-0791">Threonine biosynthesis</keyword>
<dbReference type="InterPro" id="IPR000870">
    <property type="entry name" value="Homoserine_kinase"/>
</dbReference>
<evidence type="ECO:0000256" key="12">
    <source>
        <dbReference type="HAMAP-Rule" id="MF_00384"/>
    </source>
</evidence>
<keyword evidence="9 12" id="KW-0418">Kinase</keyword>
<evidence type="ECO:0000256" key="10">
    <source>
        <dbReference type="ARBA" id="ARBA00022840"/>
    </source>
</evidence>
<feature type="domain" description="GHMP kinase C-terminal" evidence="14">
    <location>
        <begin position="235"/>
        <end position="301"/>
    </location>
</feature>
<evidence type="ECO:0000256" key="4">
    <source>
        <dbReference type="ARBA" id="ARBA00017858"/>
    </source>
</evidence>
<dbReference type="InterPro" id="IPR013750">
    <property type="entry name" value="GHMP_kinase_C_dom"/>
</dbReference>
<keyword evidence="12" id="KW-0963">Cytoplasm</keyword>
<dbReference type="Gene3D" id="3.30.70.890">
    <property type="entry name" value="GHMP kinase, C-terminal domain"/>
    <property type="match status" value="1"/>
</dbReference>
<dbReference type="GO" id="GO:0005524">
    <property type="term" value="F:ATP binding"/>
    <property type="evidence" value="ECO:0007669"/>
    <property type="project" value="UniProtKB-UniRule"/>
</dbReference>
<dbReference type="HAMAP" id="MF_00384">
    <property type="entry name" value="Homoser_kinase"/>
    <property type="match status" value="1"/>
</dbReference>
<comment type="function">
    <text evidence="12">Catalyzes the ATP-dependent phosphorylation of L-homoserine to L-homoserine phosphate.</text>
</comment>
<gene>
    <name evidence="12 15" type="primary">thrB</name>
    <name evidence="15" type="ORF">GCM10007895_24690</name>
</gene>
<comment type="catalytic activity">
    <reaction evidence="11 12">
        <text>L-homoserine + ATP = O-phospho-L-homoserine + ADP + H(+)</text>
        <dbReference type="Rhea" id="RHEA:13985"/>
        <dbReference type="ChEBI" id="CHEBI:15378"/>
        <dbReference type="ChEBI" id="CHEBI:30616"/>
        <dbReference type="ChEBI" id="CHEBI:57476"/>
        <dbReference type="ChEBI" id="CHEBI:57590"/>
        <dbReference type="ChEBI" id="CHEBI:456216"/>
        <dbReference type="EC" id="2.7.1.39"/>
    </reaction>
</comment>
<comment type="pathway">
    <text evidence="1 12">Amino-acid biosynthesis; L-threonine biosynthesis; L-threonine from L-aspartate: step 4/5.</text>
</comment>
<protein>
    <recommendedName>
        <fullName evidence="4 12">Homoserine kinase</fullName>
        <shortName evidence="12">HK</shortName>
        <shortName evidence="12">HSK</shortName>
        <ecNumber evidence="3 12">2.7.1.39</ecNumber>
    </recommendedName>
</protein>
<accession>A0AA37RZ32</accession>
<dbReference type="GO" id="GO:0005737">
    <property type="term" value="C:cytoplasm"/>
    <property type="evidence" value="ECO:0007669"/>
    <property type="project" value="UniProtKB-SubCell"/>
</dbReference>
<dbReference type="Pfam" id="PF00288">
    <property type="entry name" value="GHMP_kinases_N"/>
    <property type="match status" value="1"/>
</dbReference>
<comment type="caution">
    <text evidence="15">The sequence shown here is derived from an EMBL/GenBank/DDBJ whole genome shotgun (WGS) entry which is preliminary data.</text>
</comment>
<dbReference type="InterPro" id="IPR020568">
    <property type="entry name" value="Ribosomal_Su5_D2-typ_SF"/>
</dbReference>
<keyword evidence="6 12" id="KW-0808">Transferase</keyword>
<dbReference type="NCBIfam" id="NF002288">
    <property type="entry name" value="PRK01212.1-4"/>
    <property type="match status" value="1"/>
</dbReference>
<evidence type="ECO:0000256" key="2">
    <source>
        <dbReference type="ARBA" id="ARBA00007370"/>
    </source>
</evidence>
<evidence type="ECO:0000256" key="5">
    <source>
        <dbReference type="ARBA" id="ARBA00022605"/>
    </source>
</evidence>
<evidence type="ECO:0000256" key="9">
    <source>
        <dbReference type="ARBA" id="ARBA00022777"/>
    </source>
</evidence>
<dbReference type="AlphaFoldDB" id="A0AA37RZ32"/>